<proteinExistence type="predicted"/>
<sequence length="257" mass="27709">MRSTAAEMSLFPTFLPSTTGLAAQMQIAQCLSGWEWNRNSLGQDPCAIATMLDANCYGDVNYAYTKVYPGGSYAPLDVARTRGMGCDCNTVMYSLSMACSSCQGGNVYPWDAWAKGCNATSISVYPSGIPRGTAVPHWAFYNVTLLSYGRFNDSVARNIGRDPETNPSGTVLASTDTNGTVDVFGAVVAGVLVLLIILVVVFVAFRRWRRKKDNALRGQRKHPRGYGAQWKFVNLPPTRPSSISGSGTTSQSCAAKL</sequence>
<protein>
    <recommendedName>
        <fullName evidence="4">Transmembrane protein</fullName>
    </recommendedName>
</protein>
<evidence type="ECO:0000313" key="3">
    <source>
        <dbReference type="Proteomes" id="UP000736335"/>
    </source>
</evidence>
<comment type="caution">
    <text evidence="2">The sequence shown here is derived from an EMBL/GenBank/DDBJ whole genome shotgun (WGS) entry which is preliminary data.</text>
</comment>
<name>A0A9P6HMA4_9AGAM</name>
<reference evidence="2" key="2">
    <citation type="submission" date="2020-11" db="EMBL/GenBank/DDBJ databases">
        <authorList>
            <consortium name="DOE Joint Genome Institute"/>
            <person name="Kuo A."/>
            <person name="Miyauchi S."/>
            <person name="Kiss E."/>
            <person name="Drula E."/>
            <person name="Kohler A."/>
            <person name="Sanchez-Garcia M."/>
            <person name="Andreopoulos B."/>
            <person name="Barry K.W."/>
            <person name="Bonito G."/>
            <person name="Buee M."/>
            <person name="Carver A."/>
            <person name="Chen C."/>
            <person name="Cichocki N."/>
            <person name="Clum A."/>
            <person name="Culley D."/>
            <person name="Crous P.W."/>
            <person name="Fauchery L."/>
            <person name="Girlanda M."/>
            <person name="Hayes R."/>
            <person name="Keri Z."/>
            <person name="Labutti K."/>
            <person name="Lipzen A."/>
            <person name="Lombard V."/>
            <person name="Magnuson J."/>
            <person name="Maillard F."/>
            <person name="Morin E."/>
            <person name="Murat C."/>
            <person name="Nolan M."/>
            <person name="Ohm R."/>
            <person name="Pangilinan J."/>
            <person name="Pereira M."/>
            <person name="Perotto S."/>
            <person name="Peter M."/>
            <person name="Riley R."/>
            <person name="Sitrit Y."/>
            <person name="Stielow B."/>
            <person name="Szollosi G."/>
            <person name="Zifcakova L."/>
            <person name="Stursova M."/>
            <person name="Spatafora J.W."/>
            <person name="Tedersoo L."/>
            <person name="Vaario L.-M."/>
            <person name="Yamada A."/>
            <person name="Yan M."/>
            <person name="Wang P."/>
            <person name="Xu J."/>
            <person name="Bruns T."/>
            <person name="Baldrian P."/>
            <person name="Vilgalys R."/>
            <person name="Henrissat B."/>
            <person name="Grigoriev I.V."/>
            <person name="Hibbett D."/>
            <person name="Nagy L.G."/>
            <person name="Martin F.M."/>
        </authorList>
    </citation>
    <scope>NUCLEOTIDE SEQUENCE</scope>
    <source>
        <strain evidence="2">UH-Tt-Lm1</strain>
    </source>
</reference>
<keyword evidence="1" id="KW-0812">Transmembrane</keyword>
<organism evidence="2 3">
    <name type="scientific">Thelephora terrestris</name>
    <dbReference type="NCBI Taxonomy" id="56493"/>
    <lineage>
        <taxon>Eukaryota</taxon>
        <taxon>Fungi</taxon>
        <taxon>Dikarya</taxon>
        <taxon>Basidiomycota</taxon>
        <taxon>Agaricomycotina</taxon>
        <taxon>Agaricomycetes</taxon>
        <taxon>Thelephorales</taxon>
        <taxon>Thelephoraceae</taxon>
        <taxon>Thelephora</taxon>
    </lineage>
</organism>
<dbReference type="Proteomes" id="UP000736335">
    <property type="component" value="Unassembled WGS sequence"/>
</dbReference>
<dbReference type="AlphaFoldDB" id="A0A9P6HMA4"/>
<evidence type="ECO:0000313" key="2">
    <source>
        <dbReference type="EMBL" id="KAF9790678.1"/>
    </source>
</evidence>
<keyword evidence="1" id="KW-0472">Membrane</keyword>
<gene>
    <name evidence="2" type="ORF">BJ322DRAFT_406892</name>
</gene>
<dbReference type="OrthoDB" id="2576311at2759"/>
<accession>A0A9P6HMA4</accession>
<keyword evidence="3" id="KW-1185">Reference proteome</keyword>
<reference evidence="2" key="1">
    <citation type="journal article" date="2020" name="Nat. Commun.">
        <title>Large-scale genome sequencing of mycorrhizal fungi provides insights into the early evolution of symbiotic traits.</title>
        <authorList>
            <person name="Miyauchi S."/>
            <person name="Kiss E."/>
            <person name="Kuo A."/>
            <person name="Drula E."/>
            <person name="Kohler A."/>
            <person name="Sanchez-Garcia M."/>
            <person name="Morin E."/>
            <person name="Andreopoulos B."/>
            <person name="Barry K.W."/>
            <person name="Bonito G."/>
            <person name="Buee M."/>
            <person name="Carver A."/>
            <person name="Chen C."/>
            <person name="Cichocki N."/>
            <person name="Clum A."/>
            <person name="Culley D."/>
            <person name="Crous P.W."/>
            <person name="Fauchery L."/>
            <person name="Girlanda M."/>
            <person name="Hayes R.D."/>
            <person name="Keri Z."/>
            <person name="LaButti K."/>
            <person name="Lipzen A."/>
            <person name="Lombard V."/>
            <person name="Magnuson J."/>
            <person name="Maillard F."/>
            <person name="Murat C."/>
            <person name="Nolan M."/>
            <person name="Ohm R.A."/>
            <person name="Pangilinan J."/>
            <person name="Pereira M.F."/>
            <person name="Perotto S."/>
            <person name="Peter M."/>
            <person name="Pfister S."/>
            <person name="Riley R."/>
            <person name="Sitrit Y."/>
            <person name="Stielow J.B."/>
            <person name="Szollosi G."/>
            <person name="Zifcakova L."/>
            <person name="Stursova M."/>
            <person name="Spatafora J.W."/>
            <person name="Tedersoo L."/>
            <person name="Vaario L.M."/>
            <person name="Yamada A."/>
            <person name="Yan M."/>
            <person name="Wang P."/>
            <person name="Xu J."/>
            <person name="Bruns T."/>
            <person name="Baldrian P."/>
            <person name="Vilgalys R."/>
            <person name="Dunand C."/>
            <person name="Henrissat B."/>
            <person name="Grigoriev I.V."/>
            <person name="Hibbett D."/>
            <person name="Nagy L.G."/>
            <person name="Martin F.M."/>
        </authorList>
    </citation>
    <scope>NUCLEOTIDE SEQUENCE</scope>
    <source>
        <strain evidence="2">UH-Tt-Lm1</strain>
    </source>
</reference>
<evidence type="ECO:0000256" key="1">
    <source>
        <dbReference type="SAM" id="Phobius"/>
    </source>
</evidence>
<keyword evidence="1" id="KW-1133">Transmembrane helix</keyword>
<evidence type="ECO:0008006" key="4">
    <source>
        <dbReference type="Google" id="ProtNLM"/>
    </source>
</evidence>
<dbReference type="EMBL" id="WIUZ02000002">
    <property type="protein sequence ID" value="KAF9790678.1"/>
    <property type="molecule type" value="Genomic_DNA"/>
</dbReference>
<feature type="transmembrane region" description="Helical" evidence="1">
    <location>
        <begin position="183"/>
        <end position="205"/>
    </location>
</feature>